<gene>
    <name evidence="1" type="ORF">GCM10007111_17040</name>
</gene>
<protein>
    <submittedName>
        <fullName evidence="1">Uncharacterized protein</fullName>
    </submittedName>
</protein>
<name>A0ABQ2DEV3_9BACI</name>
<evidence type="ECO:0000313" key="2">
    <source>
        <dbReference type="Proteomes" id="UP000634435"/>
    </source>
</evidence>
<dbReference type="EMBL" id="BMPN01000002">
    <property type="protein sequence ID" value="GGJ55343.1"/>
    <property type="molecule type" value="Genomic_DNA"/>
</dbReference>
<keyword evidence="2" id="KW-1185">Reference proteome</keyword>
<sequence length="115" mass="13674">MGSQSEYTKEEMDFINKKLEAIARVAARTEKEIRSIFTKREISYVRAIWRGSENPNGMPFRDLLLYKIVHSIHEEVLRIKWNVNKKTISQKINDLTDYQAFTLIRVAVQQRNFIR</sequence>
<dbReference type="Proteomes" id="UP000634435">
    <property type="component" value="Unassembled WGS sequence"/>
</dbReference>
<proteinExistence type="predicted"/>
<reference evidence="2" key="1">
    <citation type="journal article" date="2019" name="Int. J. Syst. Evol. Microbiol.">
        <title>The Global Catalogue of Microorganisms (GCM) 10K type strain sequencing project: providing services to taxonomists for standard genome sequencing and annotation.</title>
        <authorList>
            <consortium name="The Broad Institute Genomics Platform"/>
            <consortium name="The Broad Institute Genome Sequencing Center for Infectious Disease"/>
            <person name="Wu L."/>
            <person name="Ma J."/>
        </authorList>
    </citation>
    <scope>NUCLEOTIDE SEQUENCE [LARGE SCALE GENOMIC DNA]</scope>
    <source>
        <strain evidence="2">JCM 30071</strain>
    </source>
</reference>
<evidence type="ECO:0000313" key="1">
    <source>
        <dbReference type="EMBL" id="GGJ55343.1"/>
    </source>
</evidence>
<comment type="caution">
    <text evidence="1">The sequence shown here is derived from an EMBL/GenBank/DDBJ whole genome shotgun (WGS) entry which is preliminary data.</text>
</comment>
<organism evidence="1 2">
    <name type="scientific">Virgibacillus kapii</name>
    <dbReference type="NCBI Taxonomy" id="1638645"/>
    <lineage>
        <taxon>Bacteria</taxon>
        <taxon>Bacillati</taxon>
        <taxon>Bacillota</taxon>
        <taxon>Bacilli</taxon>
        <taxon>Bacillales</taxon>
        <taxon>Bacillaceae</taxon>
        <taxon>Virgibacillus</taxon>
    </lineage>
</organism>
<dbReference type="RefSeq" id="WP_188942737.1">
    <property type="nucleotide sequence ID" value="NZ_BMPN01000002.1"/>
</dbReference>
<accession>A0ABQ2DEV3</accession>